<evidence type="ECO:0000256" key="1">
    <source>
        <dbReference type="ARBA" id="ARBA00004417"/>
    </source>
</evidence>
<dbReference type="GO" id="GO:0005524">
    <property type="term" value="F:ATP binding"/>
    <property type="evidence" value="ECO:0007669"/>
    <property type="project" value="UniProtKB-KW"/>
</dbReference>
<evidence type="ECO:0000259" key="6">
    <source>
        <dbReference type="PROSITE" id="PS50893"/>
    </source>
</evidence>
<dbReference type="PANTHER" id="PTHR43776:SF7">
    <property type="entry name" value="D,D-DIPEPTIDE TRANSPORT ATP-BINDING PROTEIN DDPF-RELATED"/>
    <property type="match status" value="1"/>
</dbReference>
<dbReference type="Gene3D" id="3.40.50.300">
    <property type="entry name" value="P-loop containing nucleotide triphosphate hydrolases"/>
    <property type="match status" value="1"/>
</dbReference>
<organism evidence="7 8">
    <name type="scientific">Limoniibacter endophyticus</name>
    <dbReference type="NCBI Taxonomy" id="1565040"/>
    <lineage>
        <taxon>Bacteria</taxon>
        <taxon>Pseudomonadati</taxon>
        <taxon>Pseudomonadota</taxon>
        <taxon>Alphaproteobacteria</taxon>
        <taxon>Hyphomicrobiales</taxon>
        <taxon>Bartonellaceae</taxon>
        <taxon>Limoniibacter</taxon>
    </lineage>
</organism>
<dbReference type="InterPro" id="IPR050319">
    <property type="entry name" value="ABC_transp_ATP-bind"/>
</dbReference>
<dbReference type="InterPro" id="IPR003593">
    <property type="entry name" value="AAA+_ATPase"/>
</dbReference>
<dbReference type="GO" id="GO:0005886">
    <property type="term" value="C:plasma membrane"/>
    <property type="evidence" value="ECO:0007669"/>
    <property type="project" value="UniProtKB-SubCell"/>
</dbReference>
<dbReference type="InterPro" id="IPR027417">
    <property type="entry name" value="P-loop_NTPase"/>
</dbReference>
<feature type="domain" description="ABC transporter" evidence="6">
    <location>
        <begin position="7"/>
        <end position="254"/>
    </location>
</feature>
<keyword evidence="5 7" id="KW-0067">ATP-binding</keyword>
<dbReference type="GO" id="GO:0055085">
    <property type="term" value="P:transmembrane transport"/>
    <property type="evidence" value="ECO:0007669"/>
    <property type="project" value="UniProtKB-ARBA"/>
</dbReference>
<dbReference type="SUPFAM" id="SSF52540">
    <property type="entry name" value="P-loop containing nucleoside triphosphate hydrolases"/>
    <property type="match status" value="1"/>
</dbReference>
<dbReference type="InterPro" id="IPR013563">
    <property type="entry name" value="Oligopep_ABC_C"/>
</dbReference>
<reference evidence="7" key="2">
    <citation type="submission" date="2020-09" db="EMBL/GenBank/DDBJ databases">
        <authorList>
            <person name="Sun Q."/>
            <person name="Kim S."/>
        </authorList>
    </citation>
    <scope>NUCLEOTIDE SEQUENCE</scope>
    <source>
        <strain evidence="7">KCTC 42097</strain>
    </source>
</reference>
<dbReference type="Pfam" id="PF08352">
    <property type="entry name" value="oligo_HPY"/>
    <property type="match status" value="1"/>
</dbReference>
<dbReference type="RefSeq" id="WP_189489846.1">
    <property type="nucleotide sequence ID" value="NZ_BMZO01000006.1"/>
</dbReference>
<keyword evidence="3" id="KW-0813">Transport</keyword>
<evidence type="ECO:0000256" key="4">
    <source>
        <dbReference type="ARBA" id="ARBA00022741"/>
    </source>
</evidence>
<dbReference type="AlphaFoldDB" id="A0A8J3GHP5"/>
<dbReference type="InterPro" id="IPR003439">
    <property type="entry name" value="ABC_transporter-like_ATP-bd"/>
</dbReference>
<dbReference type="NCBIfam" id="TIGR01727">
    <property type="entry name" value="oligo_HPY"/>
    <property type="match status" value="1"/>
</dbReference>
<sequence>MSTDVILKVAHVSKVYGQQQRLIDKLKGQPAQGVRAVSDVSFSIVHGQTMGLVGESGCGKSTIARLVSGLVQPTEGQIELASTPGKTVRPRLQMIFQDPFTSLNGRWTIERSIAEPIIVHGLRTSKAAIRARVDELLEMVGLSSGDREKYPQEFSGGQRQRICIARALAGEPDFLILDEPTSALDVSVQAQVLNLLRDLQARLNLTSLFITHNLSVVRIMADRIGVMYLGELVEEAPAATLFEKPQHPYTRLLIDAAPGMDVEDRALHPILGELPSPSSPPQGCRFHTRCPFVQPKCRTDAPEARPRPDGGMFRCHFNLELGQGGKAAGSSLANELSLSA</sequence>
<protein>
    <submittedName>
        <fullName evidence="7">ABC transporter ATP-binding protein</fullName>
    </submittedName>
</protein>
<dbReference type="CDD" id="cd03257">
    <property type="entry name" value="ABC_NikE_OppD_transporters"/>
    <property type="match status" value="1"/>
</dbReference>
<keyword evidence="8" id="KW-1185">Reference proteome</keyword>
<dbReference type="PROSITE" id="PS50893">
    <property type="entry name" value="ABC_TRANSPORTER_2"/>
    <property type="match status" value="1"/>
</dbReference>
<dbReference type="PANTHER" id="PTHR43776">
    <property type="entry name" value="TRANSPORT ATP-BINDING PROTEIN"/>
    <property type="match status" value="1"/>
</dbReference>
<evidence type="ECO:0000256" key="5">
    <source>
        <dbReference type="ARBA" id="ARBA00022840"/>
    </source>
</evidence>
<name>A0A8J3GHP5_9HYPH</name>
<comment type="caution">
    <text evidence="7">The sequence shown here is derived from an EMBL/GenBank/DDBJ whole genome shotgun (WGS) entry which is preliminary data.</text>
</comment>
<dbReference type="FunFam" id="3.40.50.300:FF:000016">
    <property type="entry name" value="Oligopeptide ABC transporter ATP-binding component"/>
    <property type="match status" value="1"/>
</dbReference>
<gene>
    <name evidence="7" type="ORF">GCM10010136_19810</name>
</gene>
<accession>A0A8J3GHP5</accession>
<dbReference type="GO" id="GO:0015833">
    <property type="term" value="P:peptide transport"/>
    <property type="evidence" value="ECO:0007669"/>
    <property type="project" value="InterPro"/>
</dbReference>
<keyword evidence="4" id="KW-0547">Nucleotide-binding</keyword>
<evidence type="ECO:0000256" key="3">
    <source>
        <dbReference type="ARBA" id="ARBA00022448"/>
    </source>
</evidence>
<dbReference type="Pfam" id="PF00005">
    <property type="entry name" value="ABC_tran"/>
    <property type="match status" value="1"/>
</dbReference>
<evidence type="ECO:0000313" key="8">
    <source>
        <dbReference type="Proteomes" id="UP000641137"/>
    </source>
</evidence>
<proteinExistence type="inferred from homology"/>
<dbReference type="InterPro" id="IPR017871">
    <property type="entry name" value="ABC_transporter-like_CS"/>
</dbReference>
<dbReference type="PROSITE" id="PS00211">
    <property type="entry name" value="ABC_TRANSPORTER_1"/>
    <property type="match status" value="1"/>
</dbReference>
<comment type="similarity">
    <text evidence="2">Belongs to the ABC transporter superfamily.</text>
</comment>
<dbReference type="GO" id="GO:0016887">
    <property type="term" value="F:ATP hydrolysis activity"/>
    <property type="evidence" value="ECO:0007669"/>
    <property type="project" value="InterPro"/>
</dbReference>
<evidence type="ECO:0000313" key="7">
    <source>
        <dbReference type="EMBL" id="GHC72236.1"/>
    </source>
</evidence>
<dbReference type="Proteomes" id="UP000641137">
    <property type="component" value="Unassembled WGS sequence"/>
</dbReference>
<evidence type="ECO:0000256" key="2">
    <source>
        <dbReference type="ARBA" id="ARBA00005417"/>
    </source>
</evidence>
<reference evidence="7" key="1">
    <citation type="journal article" date="2014" name="Int. J. Syst. Evol. Microbiol.">
        <title>Complete genome sequence of Corynebacterium casei LMG S-19264T (=DSM 44701T), isolated from a smear-ripened cheese.</title>
        <authorList>
            <consortium name="US DOE Joint Genome Institute (JGI-PGF)"/>
            <person name="Walter F."/>
            <person name="Albersmeier A."/>
            <person name="Kalinowski J."/>
            <person name="Ruckert C."/>
        </authorList>
    </citation>
    <scope>NUCLEOTIDE SEQUENCE</scope>
    <source>
        <strain evidence="7">KCTC 42097</strain>
    </source>
</reference>
<dbReference type="EMBL" id="BMZO01000006">
    <property type="protein sequence ID" value="GHC72236.1"/>
    <property type="molecule type" value="Genomic_DNA"/>
</dbReference>
<comment type="subcellular location">
    <subcellularLocation>
        <location evidence="1">Cell inner membrane</location>
        <topology evidence="1">Peripheral membrane protein</topology>
    </subcellularLocation>
</comment>
<dbReference type="SMART" id="SM00382">
    <property type="entry name" value="AAA"/>
    <property type="match status" value="1"/>
</dbReference>